<name>A0A6A4WY30_AMPAM</name>
<reference evidence="2 3" key="1">
    <citation type="submission" date="2019-07" db="EMBL/GenBank/DDBJ databases">
        <title>Draft genome assembly of a fouling barnacle, Amphibalanus amphitrite (Darwin, 1854): The first reference genome for Thecostraca.</title>
        <authorList>
            <person name="Kim W."/>
        </authorList>
    </citation>
    <scope>NUCLEOTIDE SEQUENCE [LARGE SCALE GENOMIC DNA]</scope>
    <source>
        <strain evidence="2">SNU_AA5</strain>
        <tissue evidence="2">Soma without cirri and trophi</tissue>
    </source>
</reference>
<evidence type="ECO:0008006" key="4">
    <source>
        <dbReference type="Google" id="ProtNLM"/>
    </source>
</evidence>
<organism evidence="2 3">
    <name type="scientific">Amphibalanus amphitrite</name>
    <name type="common">Striped barnacle</name>
    <name type="synonym">Balanus amphitrite</name>
    <dbReference type="NCBI Taxonomy" id="1232801"/>
    <lineage>
        <taxon>Eukaryota</taxon>
        <taxon>Metazoa</taxon>
        <taxon>Ecdysozoa</taxon>
        <taxon>Arthropoda</taxon>
        <taxon>Crustacea</taxon>
        <taxon>Multicrustacea</taxon>
        <taxon>Cirripedia</taxon>
        <taxon>Thoracica</taxon>
        <taxon>Thoracicalcarea</taxon>
        <taxon>Balanomorpha</taxon>
        <taxon>Balanoidea</taxon>
        <taxon>Balanidae</taxon>
        <taxon>Amphibalaninae</taxon>
        <taxon>Amphibalanus</taxon>
    </lineage>
</organism>
<dbReference type="EMBL" id="VIIS01000213">
    <property type="protein sequence ID" value="KAF0311815.1"/>
    <property type="molecule type" value="Genomic_DNA"/>
</dbReference>
<keyword evidence="3" id="KW-1185">Reference proteome</keyword>
<accession>A0A6A4WY30</accession>
<proteinExistence type="predicted"/>
<evidence type="ECO:0000256" key="1">
    <source>
        <dbReference type="SAM" id="SignalP"/>
    </source>
</evidence>
<comment type="caution">
    <text evidence="2">The sequence shown here is derived from an EMBL/GenBank/DDBJ whole genome shotgun (WGS) entry which is preliminary data.</text>
</comment>
<feature type="chain" id="PRO_5025570351" description="Secreted protein" evidence="1">
    <location>
        <begin position="23"/>
        <end position="250"/>
    </location>
</feature>
<sequence>MGVPVHPVCLLAAALLLVTAPAAPNCAALVADDSQLPTKCQGQPILALFYNCYASSSEPIWLANAEKILDDCQSNVQQGLTLRQTAVYAYTCLKWSSFALCDSQQAEDGDLDGEGQQRRAEFFYSDCPLSPQSLQGLLEVVTGRTFVDCGLDSPNGYAATIDNMRCLLQNFQHGVNLDYDALKSALNSALTGANAQQAQILLDEVVTKCENSPKTEDFVKCWASVGVLSCVYKDANELAEAHPKQCELTA</sequence>
<keyword evidence="1" id="KW-0732">Signal</keyword>
<dbReference type="AlphaFoldDB" id="A0A6A4WY30"/>
<evidence type="ECO:0000313" key="3">
    <source>
        <dbReference type="Proteomes" id="UP000440578"/>
    </source>
</evidence>
<evidence type="ECO:0000313" key="2">
    <source>
        <dbReference type="EMBL" id="KAF0311815.1"/>
    </source>
</evidence>
<dbReference type="Proteomes" id="UP000440578">
    <property type="component" value="Unassembled WGS sequence"/>
</dbReference>
<protein>
    <recommendedName>
        <fullName evidence="4">Secreted protein</fullName>
    </recommendedName>
</protein>
<feature type="signal peptide" evidence="1">
    <location>
        <begin position="1"/>
        <end position="22"/>
    </location>
</feature>
<gene>
    <name evidence="2" type="ORF">FJT64_017406</name>
</gene>